<dbReference type="GO" id="GO:0016787">
    <property type="term" value="F:hydrolase activity"/>
    <property type="evidence" value="ECO:0007669"/>
    <property type="project" value="UniProtKB-KW"/>
</dbReference>
<dbReference type="InterPro" id="IPR029058">
    <property type="entry name" value="AB_hydrolase_fold"/>
</dbReference>
<dbReference type="Proteomes" id="UP000502508">
    <property type="component" value="Chromosome"/>
</dbReference>
<evidence type="ECO:0000259" key="1">
    <source>
        <dbReference type="Pfam" id="PF12697"/>
    </source>
</evidence>
<dbReference type="RefSeq" id="WP_173036372.1">
    <property type="nucleotide sequence ID" value="NZ_AP022870.1"/>
</dbReference>
<dbReference type="EMBL" id="AP022870">
    <property type="protein sequence ID" value="BCB76281.1"/>
    <property type="molecule type" value="Genomic_DNA"/>
</dbReference>
<dbReference type="AlphaFoldDB" id="A0A6F8XRB0"/>
<evidence type="ECO:0000313" key="3">
    <source>
        <dbReference type="Proteomes" id="UP000502508"/>
    </source>
</evidence>
<dbReference type="KEGG" id="pfla:Pflav_026910"/>
<keyword evidence="3" id="KW-1185">Reference proteome</keyword>
<feature type="domain" description="AB hydrolase-1" evidence="1">
    <location>
        <begin position="36"/>
        <end position="247"/>
    </location>
</feature>
<protein>
    <submittedName>
        <fullName evidence="2">Alpha/beta hydrolase</fullName>
    </submittedName>
</protein>
<name>A0A6F8XRB0_9ACTN</name>
<dbReference type="Pfam" id="PF12697">
    <property type="entry name" value="Abhydrolase_6"/>
    <property type="match status" value="1"/>
</dbReference>
<gene>
    <name evidence="2" type="ORF">Pflav_026910</name>
</gene>
<dbReference type="Gene3D" id="3.40.50.1820">
    <property type="entry name" value="alpha/beta hydrolase"/>
    <property type="match status" value="1"/>
</dbReference>
<proteinExistence type="predicted"/>
<evidence type="ECO:0000313" key="2">
    <source>
        <dbReference type="EMBL" id="BCB76281.1"/>
    </source>
</evidence>
<sequence length="254" mass="26447">MRVASKDGTPIEYTREGSGPAVILVGGALDDGAENAALVPALATDFTVVNYARRGRGGSGDTPPYAVEREIEDLAALIAEAAEPAHLYGVSSGGMFALEAAAAGLPVARLALYEVPYDPSPGAAPRYDEYRERLAEALGAGRRDEALALFMRLAGSSDDDIEGARTSPYWSALEALAPTLAYDAVLYGPPPAERLATVTQPTLVATGGANEFFGYAADAVAALLPSAVRETFGGQGHVADPKVVAQALRRFYLC</sequence>
<organism evidence="2 3">
    <name type="scientific">Phytohabitans flavus</name>
    <dbReference type="NCBI Taxonomy" id="1076124"/>
    <lineage>
        <taxon>Bacteria</taxon>
        <taxon>Bacillati</taxon>
        <taxon>Actinomycetota</taxon>
        <taxon>Actinomycetes</taxon>
        <taxon>Micromonosporales</taxon>
        <taxon>Micromonosporaceae</taxon>
    </lineage>
</organism>
<reference evidence="2 3" key="2">
    <citation type="submission" date="2020-03" db="EMBL/GenBank/DDBJ databases">
        <authorList>
            <person name="Ichikawa N."/>
            <person name="Kimura A."/>
            <person name="Kitahashi Y."/>
            <person name="Uohara A."/>
        </authorList>
    </citation>
    <scope>NUCLEOTIDE SEQUENCE [LARGE SCALE GENOMIC DNA]</scope>
    <source>
        <strain evidence="2 3">NBRC 107702</strain>
    </source>
</reference>
<accession>A0A6F8XRB0</accession>
<dbReference type="SUPFAM" id="SSF53474">
    <property type="entry name" value="alpha/beta-Hydrolases"/>
    <property type="match status" value="1"/>
</dbReference>
<reference evidence="2 3" key="1">
    <citation type="submission" date="2020-03" db="EMBL/GenBank/DDBJ databases">
        <title>Whole genome shotgun sequence of Phytohabitans flavus NBRC 107702.</title>
        <authorList>
            <person name="Komaki H."/>
            <person name="Tamura T."/>
        </authorList>
    </citation>
    <scope>NUCLEOTIDE SEQUENCE [LARGE SCALE GENOMIC DNA]</scope>
    <source>
        <strain evidence="2 3">NBRC 107702</strain>
    </source>
</reference>
<dbReference type="InterPro" id="IPR000073">
    <property type="entry name" value="AB_hydrolase_1"/>
</dbReference>
<keyword evidence="2" id="KW-0378">Hydrolase</keyword>